<dbReference type="AlphaFoldDB" id="A0A1F6TUS1"/>
<evidence type="ECO:0000313" key="3">
    <source>
        <dbReference type="Proteomes" id="UP000178885"/>
    </source>
</evidence>
<dbReference type="InterPro" id="IPR025711">
    <property type="entry name" value="PepSY"/>
</dbReference>
<accession>A0A1F6TUS1</accession>
<dbReference type="Proteomes" id="UP000178885">
    <property type="component" value="Unassembled WGS sequence"/>
</dbReference>
<dbReference type="EMBL" id="MFSU01000016">
    <property type="protein sequence ID" value="OGI48884.1"/>
    <property type="molecule type" value="Genomic_DNA"/>
</dbReference>
<comment type="caution">
    <text evidence="2">The sequence shown here is derived from an EMBL/GenBank/DDBJ whole genome shotgun (WGS) entry which is preliminary data.</text>
</comment>
<name>A0A1F6TUS1_9PROT</name>
<proteinExistence type="predicted"/>
<sequence>MTLLSVVVGALICGAALAGHSEAKKLRESGVILPLEKILEKAKQTHSGQVAETELERAGDRYIYIIRIVGDNGVVRDLKYDAQSGEPIREK</sequence>
<organism evidence="2 3">
    <name type="scientific">Candidatus Muproteobacteria bacterium RBG_16_65_34</name>
    <dbReference type="NCBI Taxonomy" id="1817760"/>
    <lineage>
        <taxon>Bacteria</taxon>
        <taxon>Pseudomonadati</taxon>
        <taxon>Pseudomonadota</taxon>
        <taxon>Candidatus Muproteobacteria</taxon>
    </lineage>
</organism>
<dbReference type="Pfam" id="PF03413">
    <property type="entry name" value="PepSY"/>
    <property type="match status" value="1"/>
</dbReference>
<protein>
    <recommendedName>
        <fullName evidence="1">PepSY domain-containing protein</fullName>
    </recommendedName>
</protein>
<evidence type="ECO:0000313" key="2">
    <source>
        <dbReference type="EMBL" id="OGI48884.1"/>
    </source>
</evidence>
<dbReference type="Gene3D" id="3.10.450.40">
    <property type="match status" value="1"/>
</dbReference>
<reference evidence="2 3" key="1">
    <citation type="journal article" date="2016" name="Nat. Commun.">
        <title>Thousands of microbial genomes shed light on interconnected biogeochemical processes in an aquifer system.</title>
        <authorList>
            <person name="Anantharaman K."/>
            <person name="Brown C.T."/>
            <person name="Hug L.A."/>
            <person name="Sharon I."/>
            <person name="Castelle C.J."/>
            <person name="Probst A.J."/>
            <person name="Thomas B.C."/>
            <person name="Singh A."/>
            <person name="Wilkins M.J."/>
            <person name="Karaoz U."/>
            <person name="Brodie E.L."/>
            <person name="Williams K.H."/>
            <person name="Hubbard S.S."/>
            <person name="Banfield J.F."/>
        </authorList>
    </citation>
    <scope>NUCLEOTIDE SEQUENCE [LARGE SCALE GENOMIC DNA]</scope>
</reference>
<feature type="domain" description="PepSY" evidence="1">
    <location>
        <begin position="33"/>
        <end position="89"/>
    </location>
</feature>
<evidence type="ECO:0000259" key="1">
    <source>
        <dbReference type="Pfam" id="PF03413"/>
    </source>
</evidence>
<dbReference type="STRING" id="1817760.A2151_02295"/>
<gene>
    <name evidence="2" type="ORF">A2151_02295</name>
</gene>